<dbReference type="InterPro" id="IPR020095">
    <property type="entry name" value="PsdUridine_synth_TruA_C"/>
</dbReference>
<dbReference type="InterPro" id="IPR001406">
    <property type="entry name" value="PsdUridine_synth_TruA"/>
</dbReference>
<feature type="domain" description="Pseudouridine synthase I TruA alpha/beta" evidence="8">
    <location>
        <begin position="148"/>
        <end position="239"/>
    </location>
</feature>
<evidence type="ECO:0000256" key="4">
    <source>
        <dbReference type="HAMAP-Rule" id="MF_00171"/>
    </source>
</evidence>
<comment type="function">
    <text evidence="4">Formation of pseudouridine at positions 38, 39 and 40 in the anticodon stem and loop of transfer RNAs.</text>
</comment>
<dbReference type="InterPro" id="IPR020097">
    <property type="entry name" value="PsdUridine_synth_TruA_a/b_dom"/>
</dbReference>
<dbReference type="Gene3D" id="3.30.70.580">
    <property type="entry name" value="Pseudouridine synthase I, catalytic domain, N-terminal subdomain"/>
    <property type="match status" value="1"/>
</dbReference>
<comment type="similarity">
    <text evidence="1 4 7">Belongs to the tRNA pseudouridine synthase TruA family.</text>
</comment>
<keyword evidence="2 4" id="KW-0819">tRNA processing</keyword>
<dbReference type="PANTHER" id="PTHR11142:SF0">
    <property type="entry name" value="TRNA PSEUDOURIDINE SYNTHASE-LIKE 1"/>
    <property type="match status" value="1"/>
</dbReference>
<reference evidence="9" key="1">
    <citation type="submission" date="2024-06" db="EMBL/GenBank/DDBJ databases">
        <title>Diversity, functionality, and evolutionary history of bacterial symbionts in false click beetles (Coleoptera, Throscidae).</title>
        <authorList>
            <person name="Wierz J.C."/>
            <person name="Malm H."/>
            <person name="Kaltenpoth M."/>
            <person name="Engl T."/>
        </authorList>
    </citation>
    <scope>NUCLEOTIDE SEQUENCE</scope>
    <source>
        <strain evidence="9">Tduv</strain>
    </source>
</reference>
<evidence type="ECO:0000256" key="3">
    <source>
        <dbReference type="ARBA" id="ARBA00023235"/>
    </source>
</evidence>
<dbReference type="InterPro" id="IPR020094">
    <property type="entry name" value="TruA/RsuA/RluB/E/F_N"/>
</dbReference>
<evidence type="ECO:0000256" key="5">
    <source>
        <dbReference type="PIRSR" id="PIRSR001430-1"/>
    </source>
</evidence>
<dbReference type="GO" id="GO:0003723">
    <property type="term" value="F:RNA binding"/>
    <property type="evidence" value="ECO:0007669"/>
    <property type="project" value="InterPro"/>
</dbReference>
<dbReference type="HAMAP" id="MF_00171">
    <property type="entry name" value="TruA"/>
    <property type="match status" value="1"/>
</dbReference>
<sequence length="239" mass="29233">MRYFINIIYNGYNYYGFQKQKKKNTIEKILESSINKILKKNIKIIPCSRTDKLVNSFNFYMHFDIDIFLKNNFINVLNKILPIYIQIKDIFLVKNELHARYSVINRSYLYIINLNKNPFLYKKSYFLNRKINYKKMLLITEIIKNIKNFKYFTTKNIKNNNICNIYSIKWFIVNENFLFFYIKANRFLKFMIRSIIGVILKISTNKISFNKFFFLLKNKKYFIKYLLPSYALYLLDVKY</sequence>
<dbReference type="InterPro" id="IPR020103">
    <property type="entry name" value="PsdUridine_synth_cat_dom_sf"/>
</dbReference>
<dbReference type="GO" id="GO:0160147">
    <property type="term" value="F:tRNA pseudouridine(38-40) synthase activity"/>
    <property type="evidence" value="ECO:0007669"/>
    <property type="project" value="UniProtKB-EC"/>
</dbReference>
<dbReference type="EMBL" id="CP157894">
    <property type="protein sequence ID" value="XBT18297.1"/>
    <property type="molecule type" value="Genomic_DNA"/>
</dbReference>
<comment type="catalytic activity">
    <reaction evidence="4 7">
        <text>uridine(38/39/40) in tRNA = pseudouridine(38/39/40) in tRNA</text>
        <dbReference type="Rhea" id="RHEA:22376"/>
        <dbReference type="Rhea" id="RHEA-COMP:10085"/>
        <dbReference type="Rhea" id="RHEA-COMP:10087"/>
        <dbReference type="ChEBI" id="CHEBI:65314"/>
        <dbReference type="ChEBI" id="CHEBI:65315"/>
        <dbReference type="EC" id="5.4.99.12"/>
    </reaction>
</comment>
<accession>A0AAU7QQS1</accession>
<feature type="active site" description="Nucleophile" evidence="4 5">
    <location>
        <position position="51"/>
    </location>
</feature>
<keyword evidence="3 4" id="KW-0413">Isomerase</keyword>
<dbReference type="SUPFAM" id="SSF55120">
    <property type="entry name" value="Pseudouridine synthase"/>
    <property type="match status" value="1"/>
</dbReference>
<dbReference type="Pfam" id="PF01416">
    <property type="entry name" value="PseudoU_synth_1"/>
    <property type="match status" value="1"/>
</dbReference>
<dbReference type="PANTHER" id="PTHR11142">
    <property type="entry name" value="PSEUDOURIDYLATE SYNTHASE"/>
    <property type="match status" value="1"/>
</dbReference>
<protein>
    <recommendedName>
        <fullName evidence="4">tRNA pseudouridine synthase A</fullName>
        <ecNumber evidence="4">5.4.99.12</ecNumber>
    </recommendedName>
    <alternativeName>
        <fullName evidence="4">tRNA pseudouridine(38-40) synthase</fullName>
    </alternativeName>
    <alternativeName>
        <fullName evidence="4">tRNA pseudouridylate synthase I</fullName>
    </alternativeName>
    <alternativeName>
        <fullName evidence="4">tRNA-uridine isomerase I</fullName>
    </alternativeName>
</protein>
<organism evidence="9">
    <name type="scientific">Candidatus Shikimatogenerans sp. Tduv</name>
    <dbReference type="NCBI Taxonomy" id="3158567"/>
    <lineage>
        <taxon>Bacteria</taxon>
        <taxon>Pseudomonadati</taxon>
        <taxon>Bacteroidota</taxon>
        <taxon>Flavobacteriia</taxon>
        <taxon>Flavobacteriales</taxon>
        <taxon>Candidatus Shikimatogenerans</taxon>
    </lineage>
</organism>
<comment type="subunit">
    <text evidence="4">Homodimer.</text>
</comment>
<proteinExistence type="inferred from homology"/>
<evidence type="ECO:0000313" key="9">
    <source>
        <dbReference type="EMBL" id="XBT18297.1"/>
    </source>
</evidence>
<gene>
    <name evidence="4" type="primary">truA</name>
    <name evidence="9" type="ORF">ABNO50_00530</name>
</gene>
<evidence type="ECO:0000256" key="2">
    <source>
        <dbReference type="ARBA" id="ARBA00022694"/>
    </source>
</evidence>
<evidence type="ECO:0000256" key="1">
    <source>
        <dbReference type="ARBA" id="ARBA00009375"/>
    </source>
</evidence>
<evidence type="ECO:0000256" key="6">
    <source>
        <dbReference type="PIRSR" id="PIRSR001430-2"/>
    </source>
</evidence>
<dbReference type="PIRSF" id="PIRSF001430">
    <property type="entry name" value="tRNA_psdUrid_synth"/>
    <property type="match status" value="1"/>
</dbReference>
<dbReference type="EC" id="5.4.99.12" evidence="4"/>
<comment type="caution">
    <text evidence="4">Lacks conserved residue(s) required for the propagation of feature annotation.</text>
</comment>
<dbReference type="GO" id="GO:0031119">
    <property type="term" value="P:tRNA pseudouridine synthesis"/>
    <property type="evidence" value="ECO:0007669"/>
    <property type="project" value="UniProtKB-UniRule"/>
</dbReference>
<evidence type="ECO:0000259" key="8">
    <source>
        <dbReference type="Pfam" id="PF01416"/>
    </source>
</evidence>
<name>A0AAU7QQS1_9FLAO</name>
<dbReference type="AlphaFoldDB" id="A0AAU7QQS1"/>
<dbReference type="Gene3D" id="3.30.70.660">
    <property type="entry name" value="Pseudouridine synthase I, catalytic domain, C-terminal subdomain"/>
    <property type="match status" value="1"/>
</dbReference>
<evidence type="ECO:0000256" key="7">
    <source>
        <dbReference type="RuleBase" id="RU003792"/>
    </source>
</evidence>
<feature type="binding site" evidence="4 6">
    <location>
        <position position="108"/>
    </location>
    <ligand>
        <name>substrate</name>
    </ligand>
</feature>